<name>A0A8H4BJG7_MUCCL</name>
<keyword evidence="6" id="KW-0564">Palmitate</keyword>
<sequence>MSNFWEKIKGPFTVASVTITILFITYSSQIFVIWPFLGAANMHSIAILVPLNFFVLMALINYFLTCKTDPGSVPNRWIPRQQAFIEVKKSTHTPRFCKTCNNYKPPRTHHCSTCNRCVLKMDHHCPWVNNCVGFANYCHFFRFLIYVDISSIYLFILLSCRLAQLVRDMRHYDIRPTALESAFLSINLVLAVTVMIAVGILTSYHIYCITTNTTTIEGWEKGRSLTIKGMGKIQNIKCPYDQGIYKNIQAVLGRWPIFWLVPGQMSGTGLDFPITTKCIDQDGESVILDDKQFSSSTSLNRSASMNSQWTSTTDAPDDLHHHEPVKVDITPLMPLKTKASINTIGSRSMPNTPGSILTFASTATTLVDYHSHKLTPKSNSIPTEESSNYSISPPHHR</sequence>
<keyword evidence="2 10" id="KW-0808">Transferase</keyword>
<keyword evidence="3 10" id="KW-0812">Transmembrane</keyword>
<feature type="region of interest" description="Disordered" evidence="11">
    <location>
        <begin position="297"/>
        <end position="321"/>
    </location>
</feature>
<feature type="region of interest" description="Disordered" evidence="11">
    <location>
        <begin position="374"/>
        <end position="397"/>
    </location>
</feature>
<dbReference type="PROSITE" id="PS50216">
    <property type="entry name" value="DHHC"/>
    <property type="match status" value="1"/>
</dbReference>
<keyword evidence="5 10" id="KW-0472">Membrane</keyword>
<dbReference type="GO" id="GO:0016020">
    <property type="term" value="C:membrane"/>
    <property type="evidence" value="ECO:0007669"/>
    <property type="project" value="UniProtKB-SubCell"/>
</dbReference>
<feature type="transmembrane region" description="Helical" evidence="10">
    <location>
        <begin position="184"/>
        <end position="207"/>
    </location>
</feature>
<feature type="compositionally biased region" description="Polar residues" evidence="11">
    <location>
        <begin position="297"/>
        <end position="314"/>
    </location>
</feature>
<comment type="catalytic activity">
    <reaction evidence="9 10">
        <text>L-cysteinyl-[protein] + hexadecanoyl-CoA = S-hexadecanoyl-L-cysteinyl-[protein] + CoA</text>
        <dbReference type="Rhea" id="RHEA:36683"/>
        <dbReference type="Rhea" id="RHEA-COMP:10131"/>
        <dbReference type="Rhea" id="RHEA-COMP:11032"/>
        <dbReference type="ChEBI" id="CHEBI:29950"/>
        <dbReference type="ChEBI" id="CHEBI:57287"/>
        <dbReference type="ChEBI" id="CHEBI:57379"/>
        <dbReference type="ChEBI" id="CHEBI:74151"/>
        <dbReference type="EC" id="2.3.1.225"/>
    </reaction>
</comment>
<dbReference type="PANTHER" id="PTHR12246">
    <property type="entry name" value="PALMITOYLTRANSFERASE ZDHHC16"/>
    <property type="match status" value="1"/>
</dbReference>
<evidence type="ECO:0000256" key="11">
    <source>
        <dbReference type="SAM" id="MobiDB-lite"/>
    </source>
</evidence>
<dbReference type="Pfam" id="PF01529">
    <property type="entry name" value="DHHC"/>
    <property type="match status" value="1"/>
</dbReference>
<keyword evidence="8 10" id="KW-0012">Acyltransferase</keyword>
<comment type="similarity">
    <text evidence="10">Belongs to the DHHC palmitoyltransferase family.</text>
</comment>
<evidence type="ECO:0000256" key="3">
    <source>
        <dbReference type="ARBA" id="ARBA00022692"/>
    </source>
</evidence>
<evidence type="ECO:0000313" key="14">
    <source>
        <dbReference type="Proteomes" id="UP000469890"/>
    </source>
</evidence>
<feature type="transmembrane region" description="Helical" evidence="10">
    <location>
        <begin position="143"/>
        <end position="163"/>
    </location>
</feature>
<feature type="compositionally biased region" description="Polar residues" evidence="11">
    <location>
        <begin position="376"/>
        <end position="391"/>
    </location>
</feature>
<comment type="caution">
    <text evidence="13">The sequence shown here is derived from an EMBL/GenBank/DDBJ whole genome shotgun (WGS) entry which is preliminary data.</text>
</comment>
<keyword evidence="7" id="KW-0449">Lipoprotein</keyword>
<comment type="subcellular location">
    <subcellularLocation>
        <location evidence="1">Membrane</location>
        <topology evidence="1">Multi-pass membrane protein</topology>
    </subcellularLocation>
</comment>
<evidence type="ECO:0000256" key="6">
    <source>
        <dbReference type="ARBA" id="ARBA00023139"/>
    </source>
</evidence>
<dbReference type="GO" id="GO:0019706">
    <property type="term" value="F:protein-cysteine S-palmitoyltransferase activity"/>
    <property type="evidence" value="ECO:0007669"/>
    <property type="project" value="UniProtKB-EC"/>
</dbReference>
<dbReference type="EC" id="2.3.1.225" evidence="10"/>
<dbReference type="EMBL" id="JAAECE010000003">
    <property type="protein sequence ID" value="KAF1803457.1"/>
    <property type="molecule type" value="Genomic_DNA"/>
</dbReference>
<feature type="domain" description="Palmitoyltransferase DHHC" evidence="12">
    <location>
        <begin position="92"/>
        <end position="221"/>
    </location>
</feature>
<feature type="transmembrane region" description="Helical" evidence="10">
    <location>
        <begin position="44"/>
        <end position="64"/>
    </location>
</feature>
<evidence type="ECO:0000256" key="5">
    <source>
        <dbReference type="ARBA" id="ARBA00023136"/>
    </source>
</evidence>
<evidence type="ECO:0000256" key="2">
    <source>
        <dbReference type="ARBA" id="ARBA00022679"/>
    </source>
</evidence>
<comment type="domain">
    <text evidence="10">The DHHC domain is required for palmitoyltransferase activity.</text>
</comment>
<evidence type="ECO:0000256" key="4">
    <source>
        <dbReference type="ARBA" id="ARBA00022989"/>
    </source>
</evidence>
<organism evidence="13 14">
    <name type="scientific">Mucor circinelloides f. lusitanicus</name>
    <name type="common">Mucor racemosus var. lusitanicus</name>
    <dbReference type="NCBI Taxonomy" id="29924"/>
    <lineage>
        <taxon>Eukaryota</taxon>
        <taxon>Fungi</taxon>
        <taxon>Fungi incertae sedis</taxon>
        <taxon>Mucoromycota</taxon>
        <taxon>Mucoromycotina</taxon>
        <taxon>Mucoromycetes</taxon>
        <taxon>Mucorales</taxon>
        <taxon>Mucorineae</taxon>
        <taxon>Mucoraceae</taxon>
        <taxon>Mucor</taxon>
    </lineage>
</organism>
<reference evidence="13 14" key="1">
    <citation type="submission" date="2019-09" db="EMBL/GenBank/DDBJ databases">
        <authorList>
            <consortium name="DOE Joint Genome Institute"/>
            <person name="Mondo S.J."/>
            <person name="Navarro-Mendoza M.I."/>
            <person name="Perez-Arques C."/>
            <person name="Panchal S."/>
            <person name="Nicolas F.E."/>
            <person name="Ganguly P."/>
            <person name="Pangilinan J."/>
            <person name="Grigoriev I."/>
            <person name="Heitman J."/>
            <person name="Sanya K."/>
            <person name="Garre V."/>
        </authorList>
    </citation>
    <scope>NUCLEOTIDE SEQUENCE [LARGE SCALE GENOMIC DNA]</scope>
    <source>
        <strain evidence="13 14">MU402</strain>
    </source>
</reference>
<evidence type="ECO:0000256" key="10">
    <source>
        <dbReference type="RuleBase" id="RU079119"/>
    </source>
</evidence>
<evidence type="ECO:0000256" key="7">
    <source>
        <dbReference type="ARBA" id="ARBA00023288"/>
    </source>
</evidence>
<evidence type="ECO:0000259" key="12">
    <source>
        <dbReference type="Pfam" id="PF01529"/>
    </source>
</evidence>
<evidence type="ECO:0000256" key="8">
    <source>
        <dbReference type="ARBA" id="ARBA00023315"/>
    </source>
</evidence>
<protein>
    <recommendedName>
        <fullName evidence="10">Palmitoyltransferase</fullName>
        <ecNumber evidence="10">2.3.1.225</ecNumber>
    </recommendedName>
</protein>
<evidence type="ECO:0000256" key="1">
    <source>
        <dbReference type="ARBA" id="ARBA00004141"/>
    </source>
</evidence>
<proteinExistence type="inferred from homology"/>
<dbReference type="Proteomes" id="UP000469890">
    <property type="component" value="Unassembled WGS sequence"/>
</dbReference>
<accession>A0A8H4BJG7</accession>
<evidence type="ECO:0000256" key="9">
    <source>
        <dbReference type="ARBA" id="ARBA00048048"/>
    </source>
</evidence>
<dbReference type="InterPro" id="IPR039859">
    <property type="entry name" value="PFA4/ZDH16/20/ERF2-like"/>
</dbReference>
<dbReference type="AlphaFoldDB" id="A0A8H4BJG7"/>
<dbReference type="InterPro" id="IPR001594">
    <property type="entry name" value="Palmitoyltrfase_DHHC"/>
</dbReference>
<evidence type="ECO:0000313" key="13">
    <source>
        <dbReference type="EMBL" id="KAF1803457.1"/>
    </source>
</evidence>
<gene>
    <name evidence="13" type="ORF">FB192DRAFT_1368232</name>
</gene>
<feature type="transmembrane region" description="Helical" evidence="10">
    <location>
        <begin position="12"/>
        <end position="37"/>
    </location>
</feature>
<keyword evidence="4 10" id="KW-1133">Transmembrane helix</keyword>